<reference evidence="2" key="1">
    <citation type="journal article" date="2014" name="Mol. Microbiol.">
        <title>Inter-viral conflicts that exploit host CRISPR immune systems of Sulfolobus.</title>
        <authorList>
            <person name="Erdmann S."/>
            <person name="Le Moine Bauer S."/>
            <person name="Garrett R.A."/>
        </authorList>
    </citation>
    <scope>NUCLEOTIDE SEQUENCE [LARGE SCALE GENOMIC DNA]</scope>
    <source>
        <strain evidence="2">SIRV3</strain>
    </source>
</reference>
<dbReference type="OrthoDB" id="19816at10239"/>
<reference evidence="2" key="2">
    <citation type="submission" date="2016-08" db="EMBL/GenBank/DDBJ databases">
        <authorList>
            <person name="Erdmann S."/>
            <person name="Le Moine Bauer S."/>
            <person name="Garrett R.A."/>
        </authorList>
    </citation>
    <scope>NUCLEOTIDE SEQUENCE</scope>
    <source>
        <strain evidence="2">SIRV3</strain>
    </source>
</reference>
<keyword evidence="1" id="KW-0812">Transmembrane</keyword>
<accession>A0A1B3SN50</accession>
<evidence type="ECO:0000313" key="3">
    <source>
        <dbReference type="Proteomes" id="UP000202470"/>
    </source>
</evidence>
<organism evidence="2">
    <name type="scientific">Sulfolobus islandicus rod-shaped virus 3</name>
    <dbReference type="NCBI Taxonomy" id="2848124"/>
    <lineage>
        <taxon>Viruses</taxon>
        <taxon>Adnaviria</taxon>
        <taxon>Zilligvirae</taxon>
        <taxon>Taleaviricota</taxon>
        <taxon>Tokiviricetes</taxon>
        <taxon>Ligamenvirales</taxon>
        <taxon>Rudiviridae</taxon>
        <taxon>Icerudivirus</taxon>
        <taxon>Icerudivirus gunnuhverense</taxon>
        <taxon>Icerudivirus SIRV3</taxon>
    </lineage>
</organism>
<keyword evidence="1" id="KW-0472">Membrane</keyword>
<proteinExistence type="predicted"/>
<name>A0A1B3SN50_9VIRU</name>
<feature type="transmembrane region" description="Helical" evidence="1">
    <location>
        <begin position="12"/>
        <end position="33"/>
    </location>
</feature>
<dbReference type="Proteomes" id="UP000202470">
    <property type="component" value="Segment"/>
</dbReference>
<keyword evidence="3" id="KW-1185">Reference proteome</keyword>
<dbReference type="KEGG" id="vg:28721334"/>
<sequence>MAITLLEGALYGFFAVTGVLIGSFVIGEIVHLYNEKQSNENFAKAVDQMSKSTVIAIESIKDTTVTGINALLNMDTLRDVNSLAREKAKDQNPNTQAK</sequence>
<evidence type="ECO:0000256" key="1">
    <source>
        <dbReference type="SAM" id="Phobius"/>
    </source>
</evidence>
<keyword evidence="1" id="KW-1133">Transmembrane helix</keyword>
<protein>
    <submittedName>
        <fullName evidence="2">Pyramid forming protein</fullName>
    </submittedName>
</protein>
<evidence type="ECO:0000313" key="2">
    <source>
        <dbReference type="EMBL" id="AOG61599.1"/>
    </source>
</evidence>
<dbReference type="EMBL" id="KX712143">
    <property type="protein sequence ID" value="AOG61599.1"/>
    <property type="molecule type" value="Genomic_DNA"/>
</dbReference>